<accession>A0AAV7NKU5</accession>
<comment type="caution">
    <text evidence="2">The sequence shown here is derived from an EMBL/GenBank/DDBJ whole genome shotgun (WGS) entry which is preliminary data.</text>
</comment>
<dbReference type="Proteomes" id="UP001066276">
    <property type="component" value="Chromosome 8"/>
</dbReference>
<dbReference type="EMBL" id="JANPWB010000012">
    <property type="protein sequence ID" value="KAJ1115279.1"/>
    <property type="molecule type" value="Genomic_DNA"/>
</dbReference>
<organism evidence="2 3">
    <name type="scientific">Pleurodeles waltl</name>
    <name type="common">Iberian ribbed newt</name>
    <dbReference type="NCBI Taxonomy" id="8319"/>
    <lineage>
        <taxon>Eukaryota</taxon>
        <taxon>Metazoa</taxon>
        <taxon>Chordata</taxon>
        <taxon>Craniata</taxon>
        <taxon>Vertebrata</taxon>
        <taxon>Euteleostomi</taxon>
        <taxon>Amphibia</taxon>
        <taxon>Batrachia</taxon>
        <taxon>Caudata</taxon>
        <taxon>Salamandroidea</taxon>
        <taxon>Salamandridae</taxon>
        <taxon>Pleurodelinae</taxon>
        <taxon>Pleurodeles</taxon>
    </lineage>
</organism>
<name>A0AAV7NKU5_PLEWA</name>
<reference evidence="2" key="1">
    <citation type="journal article" date="2022" name="bioRxiv">
        <title>Sequencing and chromosome-scale assembly of the giantPleurodeles waltlgenome.</title>
        <authorList>
            <person name="Brown T."/>
            <person name="Elewa A."/>
            <person name="Iarovenko S."/>
            <person name="Subramanian E."/>
            <person name="Araus A.J."/>
            <person name="Petzold A."/>
            <person name="Susuki M."/>
            <person name="Suzuki K.-i.T."/>
            <person name="Hayashi T."/>
            <person name="Toyoda A."/>
            <person name="Oliveira C."/>
            <person name="Osipova E."/>
            <person name="Leigh N.D."/>
            <person name="Simon A."/>
            <person name="Yun M.H."/>
        </authorList>
    </citation>
    <scope>NUCLEOTIDE SEQUENCE</scope>
    <source>
        <strain evidence="2">20211129_DDA</strain>
        <tissue evidence="2">Liver</tissue>
    </source>
</reference>
<dbReference type="AlphaFoldDB" id="A0AAV7NKU5"/>
<sequence>MGPPRECPLEEESDDHDDDEDELVRENEDSERLSCAAHVCMLDWCAGLVGRRIAGSPLLYVGSEHQPSEKLMNSC</sequence>
<gene>
    <name evidence="2" type="ORF">NDU88_003505</name>
</gene>
<evidence type="ECO:0000256" key="1">
    <source>
        <dbReference type="SAM" id="MobiDB-lite"/>
    </source>
</evidence>
<evidence type="ECO:0000313" key="3">
    <source>
        <dbReference type="Proteomes" id="UP001066276"/>
    </source>
</evidence>
<proteinExistence type="predicted"/>
<keyword evidence="3" id="KW-1185">Reference proteome</keyword>
<evidence type="ECO:0000313" key="2">
    <source>
        <dbReference type="EMBL" id="KAJ1115279.1"/>
    </source>
</evidence>
<protein>
    <submittedName>
        <fullName evidence="2">Uncharacterized protein</fullName>
    </submittedName>
</protein>
<feature type="compositionally biased region" description="Acidic residues" evidence="1">
    <location>
        <begin position="9"/>
        <end position="23"/>
    </location>
</feature>
<feature type="region of interest" description="Disordered" evidence="1">
    <location>
        <begin position="1"/>
        <end position="30"/>
    </location>
</feature>